<keyword evidence="6" id="KW-0472">Membrane</keyword>
<dbReference type="InterPro" id="IPR004089">
    <property type="entry name" value="MCPsignal_dom"/>
</dbReference>
<dbReference type="InterPro" id="IPR003660">
    <property type="entry name" value="HAMP_dom"/>
</dbReference>
<gene>
    <name evidence="9" type="ORF">MB27_31700</name>
</gene>
<evidence type="ECO:0000259" key="8">
    <source>
        <dbReference type="PROSITE" id="PS50885"/>
    </source>
</evidence>
<dbReference type="OrthoDB" id="1115140at2"/>
<dbReference type="PANTHER" id="PTHR32089">
    <property type="entry name" value="METHYL-ACCEPTING CHEMOTAXIS PROTEIN MCPB"/>
    <property type="match status" value="1"/>
</dbReference>
<evidence type="ECO:0000256" key="3">
    <source>
        <dbReference type="ARBA" id="ARBA00023224"/>
    </source>
</evidence>
<feature type="domain" description="HAMP" evidence="8">
    <location>
        <begin position="214"/>
        <end position="266"/>
    </location>
</feature>
<feature type="transmembrane region" description="Helical" evidence="6">
    <location>
        <begin position="12"/>
        <end position="37"/>
    </location>
</feature>
<dbReference type="PANTHER" id="PTHR32089:SF112">
    <property type="entry name" value="LYSOZYME-LIKE PROTEIN-RELATED"/>
    <property type="match status" value="1"/>
</dbReference>
<keyword evidence="1 6" id="KW-0812">Transmembrane</keyword>
<dbReference type="SMART" id="SM00283">
    <property type="entry name" value="MA"/>
    <property type="match status" value="1"/>
</dbReference>
<evidence type="ECO:0000259" key="7">
    <source>
        <dbReference type="PROSITE" id="PS50111"/>
    </source>
</evidence>
<evidence type="ECO:0000256" key="2">
    <source>
        <dbReference type="ARBA" id="ARBA00022989"/>
    </source>
</evidence>
<dbReference type="Pfam" id="PF00015">
    <property type="entry name" value="MCPsignal"/>
    <property type="match status" value="1"/>
</dbReference>
<evidence type="ECO:0000313" key="10">
    <source>
        <dbReference type="Proteomes" id="UP000054537"/>
    </source>
</evidence>
<evidence type="ECO:0000256" key="1">
    <source>
        <dbReference type="ARBA" id="ARBA00022692"/>
    </source>
</evidence>
<accession>A0A0A6X1H4</accession>
<dbReference type="RefSeq" id="WP_043530777.1">
    <property type="nucleotide sequence ID" value="NZ_BAABKU010000018.1"/>
</dbReference>
<dbReference type="PROSITE" id="PS50111">
    <property type="entry name" value="CHEMOTAXIS_TRANSDUC_2"/>
    <property type="match status" value="1"/>
</dbReference>
<evidence type="ECO:0000256" key="4">
    <source>
        <dbReference type="ARBA" id="ARBA00029447"/>
    </source>
</evidence>
<dbReference type="STRING" id="1869.MB27_31700"/>
<dbReference type="Pfam" id="PF00672">
    <property type="entry name" value="HAMP"/>
    <property type="match status" value="1"/>
</dbReference>
<organism evidence="9 10">
    <name type="scientific">Actinoplanes utahensis</name>
    <dbReference type="NCBI Taxonomy" id="1869"/>
    <lineage>
        <taxon>Bacteria</taxon>
        <taxon>Bacillati</taxon>
        <taxon>Actinomycetota</taxon>
        <taxon>Actinomycetes</taxon>
        <taxon>Micromonosporales</taxon>
        <taxon>Micromonosporaceae</taxon>
        <taxon>Actinoplanes</taxon>
    </lineage>
</organism>
<dbReference type="eggNOG" id="COG0840">
    <property type="taxonomic scope" value="Bacteria"/>
</dbReference>
<keyword evidence="10" id="KW-1185">Reference proteome</keyword>
<dbReference type="EMBL" id="JRTT01000070">
    <property type="protein sequence ID" value="KHD73952.1"/>
    <property type="molecule type" value="Genomic_DNA"/>
</dbReference>
<feature type="domain" description="Methyl-accepting transducer" evidence="7">
    <location>
        <begin position="278"/>
        <end position="500"/>
    </location>
</feature>
<dbReference type="GO" id="GO:0016020">
    <property type="term" value="C:membrane"/>
    <property type="evidence" value="ECO:0007669"/>
    <property type="project" value="InterPro"/>
</dbReference>
<name>A0A0A6X1H4_ACTUT</name>
<dbReference type="InterPro" id="IPR024478">
    <property type="entry name" value="HlyB_4HB_MCP"/>
</dbReference>
<protein>
    <submittedName>
        <fullName evidence="9">Chemotaxis protein</fullName>
    </submittedName>
</protein>
<comment type="similarity">
    <text evidence="4">Belongs to the methyl-accepting chemotaxis (MCP) protein family.</text>
</comment>
<evidence type="ECO:0000313" key="9">
    <source>
        <dbReference type="EMBL" id="KHD73952.1"/>
    </source>
</evidence>
<dbReference type="PROSITE" id="PS50885">
    <property type="entry name" value="HAMP"/>
    <property type="match status" value="1"/>
</dbReference>
<sequence>MSRSPWQRLADLPLGVKMFCSVAVFAVACAAVIGIAVGGLRLVETRSNAVYQHGVTPIQHLASLHQDVLRTRMLTLNFYMSNATFRAKITTQLGDLDANVAEVWEEYLPLTADQKTAGALWTDYREFVRLRDEEMLPAASKGALQDFWNGWNEATTVFQRLDEAFVTLEDRHAETAVAANQEVSDAKGTVTTQVLVIGLLGFVIGMAVALLTVRAVVRPVRRVTAVLQAVAGGDLTRRPDVASRDEVGQMAEALDRATASMRDAVAVINNSAATVLDSSRNLNTVNDHLATGADTAAGRAAAAQQAAAEVARHVGTLSAAAEEMGVSIREISQNASQAAGVAAEAVMVAQETSGIVGKLGESSDEIGNIIKVINAIAEQTNLLALNATIEAARAGAAGKGFAVVAGEVKELAQETAKATETISQRVEMIQADTASAVTAIERISEVIMRISDYQTTIASAVEEQTATTAEISRSVTEAATGAEEIARNISEVADAARATTSGLNSSRTAAHELAGMAGDLTGAVRRFEITR</sequence>
<proteinExistence type="inferred from homology"/>
<dbReference type="AlphaFoldDB" id="A0A0A6X1H4"/>
<dbReference type="Gene3D" id="1.10.287.950">
    <property type="entry name" value="Methyl-accepting chemotaxis protein"/>
    <property type="match status" value="1"/>
</dbReference>
<dbReference type="Proteomes" id="UP000054537">
    <property type="component" value="Unassembled WGS sequence"/>
</dbReference>
<reference evidence="9 10" key="1">
    <citation type="submission" date="2014-10" db="EMBL/GenBank/DDBJ databases">
        <title>Draft genome sequence of Actinoplanes utahensis NRRL 12052.</title>
        <authorList>
            <person name="Velasco-Bucheli B."/>
            <person name="del Cerro C."/>
            <person name="Hormigo D."/>
            <person name="Garcia J.L."/>
            <person name="Acebal C."/>
            <person name="Arroyo M."/>
            <person name="de la Mata I."/>
        </authorList>
    </citation>
    <scope>NUCLEOTIDE SEQUENCE [LARGE SCALE GENOMIC DNA]</scope>
    <source>
        <strain evidence="9 10">NRRL 12052</strain>
    </source>
</reference>
<feature type="transmembrane region" description="Helical" evidence="6">
    <location>
        <begin position="194"/>
        <end position="217"/>
    </location>
</feature>
<keyword evidence="2 6" id="KW-1133">Transmembrane helix</keyword>
<dbReference type="PROSITE" id="PS51257">
    <property type="entry name" value="PROKAR_LIPOPROTEIN"/>
    <property type="match status" value="1"/>
</dbReference>
<dbReference type="SMART" id="SM00304">
    <property type="entry name" value="HAMP"/>
    <property type="match status" value="2"/>
</dbReference>
<dbReference type="Pfam" id="PF12729">
    <property type="entry name" value="4HB_MCP_1"/>
    <property type="match status" value="1"/>
</dbReference>
<comment type="caution">
    <text evidence="9">The sequence shown here is derived from an EMBL/GenBank/DDBJ whole genome shotgun (WGS) entry which is preliminary data.</text>
</comment>
<dbReference type="SUPFAM" id="SSF58104">
    <property type="entry name" value="Methyl-accepting chemotaxis protein (MCP) signaling domain"/>
    <property type="match status" value="1"/>
</dbReference>
<keyword evidence="3 5" id="KW-0807">Transducer</keyword>
<evidence type="ECO:0000256" key="6">
    <source>
        <dbReference type="SAM" id="Phobius"/>
    </source>
</evidence>
<dbReference type="GO" id="GO:0007165">
    <property type="term" value="P:signal transduction"/>
    <property type="evidence" value="ECO:0007669"/>
    <property type="project" value="UniProtKB-KW"/>
</dbReference>
<dbReference type="CDD" id="cd06225">
    <property type="entry name" value="HAMP"/>
    <property type="match status" value="1"/>
</dbReference>
<evidence type="ECO:0000256" key="5">
    <source>
        <dbReference type="PROSITE-ProRule" id="PRU00284"/>
    </source>
</evidence>